<protein>
    <submittedName>
        <fullName evidence="1">Uncharacterized protein</fullName>
    </submittedName>
</protein>
<accession>A0ABQ9F569</accession>
<evidence type="ECO:0000313" key="1">
    <source>
        <dbReference type="EMBL" id="KAJ8312529.1"/>
    </source>
</evidence>
<evidence type="ECO:0000313" key="2">
    <source>
        <dbReference type="Proteomes" id="UP001217089"/>
    </source>
</evidence>
<sequence length="175" mass="19920">MKIFGETLLFMAYSFIIIMTKCNIGHQWCHVFQAGIIFQHLLLPVIPVISQLVEFLQSKRLMAVIELTEMSSAVSSAACSGFFLCIQHTKLSGTFKPGLSDEQHSSMLISHDVSCEFELQTVTCQHSDAQVPIDQLCGNKHFWDHVIYMDTFMFKEQLGFPVMSDYCEIIIPILY</sequence>
<name>A0ABQ9F569_TEGGR</name>
<reference evidence="1 2" key="1">
    <citation type="submission" date="2022-12" db="EMBL/GenBank/DDBJ databases">
        <title>Chromosome-level genome of Tegillarca granosa.</title>
        <authorList>
            <person name="Kim J."/>
        </authorList>
    </citation>
    <scope>NUCLEOTIDE SEQUENCE [LARGE SCALE GENOMIC DNA]</scope>
    <source>
        <strain evidence="1">Teg-2019</strain>
        <tissue evidence="1">Adductor muscle</tissue>
    </source>
</reference>
<dbReference type="Proteomes" id="UP001217089">
    <property type="component" value="Unassembled WGS sequence"/>
</dbReference>
<keyword evidence="2" id="KW-1185">Reference proteome</keyword>
<dbReference type="EMBL" id="JARBDR010000440">
    <property type="protein sequence ID" value="KAJ8312529.1"/>
    <property type="molecule type" value="Genomic_DNA"/>
</dbReference>
<proteinExistence type="predicted"/>
<comment type="caution">
    <text evidence="1">The sequence shown here is derived from an EMBL/GenBank/DDBJ whole genome shotgun (WGS) entry which is preliminary data.</text>
</comment>
<gene>
    <name evidence="1" type="ORF">KUTeg_009902</name>
</gene>
<organism evidence="1 2">
    <name type="scientific">Tegillarca granosa</name>
    <name type="common">Malaysian cockle</name>
    <name type="synonym">Anadara granosa</name>
    <dbReference type="NCBI Taxonomy" id="220873"/>
    <lineage>
        <taxon>Eukaryota</taxon>
        <taxon>Metazoa</taxon>
        <taxon>Spiralia</taxon>
        <taxon>Lophotrochozoa</taxon>
        <taxon>Mollusca</taxon>
        <taxon>Bivalvia</taxon>
        <taxon>Autobranchia</taxon>
        <taxon>Pteriomorphia</taxon>
        <taxon>Arcoida</taxon>
        <taxon>Arcoidea</taxon>
        <taxon>Arcidae</taxon>
        <taxon>Tegillarca</taxon>
    </lineage>
</organism>